<proteinExistence type="predicted"/>
<accession>A0A1Q9DAQ0</accession>
<dbReference type="EMBL" id="LSRX01000630">
    <property type="protein sequence ID" value="OLP92210.1"/>
    <property type="molecule type" value="Genomic_DNA"/>
</dbReference>
<comment type="caution">
    <text evidence="2">The sequence shown here is derived from an EMBL/GenBank/DDBJ whole genome shotgun (WGS) entry which is preliminary data.</text>
</comment>
<name>A0A1Q9DAQ0_SYMMI</name>
<keyword evidence="3" id="KW-1185">Reference proteome</keyword>
<organism evidence="2 3">
    <name type="scientific">Symbiodinium microadriaticum</name>
    <name type="common">Dinoflagellate</name>
    <name type="synonym">Zooxanthella microadriatica</name>
    <dbReference type="NCBI Taxonomy" id="2951"/>
    <lineage>
        <taxon>Eukaryota</taxon>
        <taxon>Sar</taxon>
        <taxon>Alveolata</taxon>
        <taxon>Dinophyceae</taxon>
        <taxon>Suessiales</taxon>
        <taxon>Symbiodiniaceae</taxon>
        <taxon>Symbiodinium</taxon>
    </lineage>
</organism>
<reference evidence="2 3" key="1">
    <citation type="submission" date="2016-02" db="EMBL/GenBank/DDBJ databases">
        <title>Genome analysis of coral dinoflagellate symbionts highlights evolutionary adaptations to a symbiotic lifestyle.</title>
        <authorList>
            <person name="Aranda M."/>
            <person name="Li Y."/>
            <person name="Liew Y.J."/>
            <person name="Baumgarten S."/>
            <person name="Simakov O."/>
            <person name="Wilson M."/>
            <person name="Piel J."/>
            <person name="Ashoor H."/>
            <person name="Bougouffa S."/>
            <person name="Bajic V.B."/>
            <person name="Ryu T."/>
            <person name="Ravasi T."/>
            <person name="Bayer T."/>
            <person name="Micklem G."/>
            <person name="Kim H."/>
            <person name="Bhak J."/>
            <person name="Lajeunesse T.C."/>
            <person name="Voolstra C.R."/>
        </authorList>
    </citation>
    <scope>NUCLEOTIDE SEQUENCE [LARGE SCALE GENOMIC DNA]</scope>
    <source>
        <strain evidence="2 3">CCMP2467</strain>
    </source>
</reference>
<feature type="region of interest" description="Disordered" evidence="1">
    <location>
        <begin position="247"/>
        <end position="266"/>
    </location>
</feature>
<feature type="region of interest" description="Disordered" evidence="1">
    <location>
        <begin position="120"/>
        <end position="156"/>
    </location>
</feature>
<evidence type="ECO:0000313" key="3">
    <source>
        <dbReference type="Proteomes" id="UP000186817"/>
    </source>
</evidence>
<feature type="compositionally biased region" description="Basic and acidic residues" evidence="1">
    <location>
        <begin position="120"/>
        <end position="134"/>
    </location>
</feature>
<evidence type="ECO:0000256" key="1">
    <source>
        <dbReference type="SAM" id="MobiDB-lite"/>
    </source>
</evidence>
<gene>
    <name evidence="2" type="ORF">AK812_SmicGene25994</name>
</gene>
<dbReference type="AlphaFoldDB" id="A0A1Q9DAQ0"/>
<dbReference type="OrthoDB" id="408183at2759"/>
<evidence type="ECO:0000313" key="2">
    <source>
        <dbReference type="EMBL" id="OLP92210.1"/>
    </source>
</evidence>
<dbReference type="Proteomes" id="UP000186817">
    <property type="component" value="Unassembled WGS sequence"/>
</dbReference>
<sequence>MPDPARGEFRRRDLPSPAGDAASFRLSLLCDVATRQVEDPEFWGWGSANTICVDRSSKFEVVPMMPADDDDVFSPDDMEAYDLDKLAAARGQEGEGVEGMDVPAEREATDLGTGLEGFAKEDLSRGAEVERPLGGEELGDTESLDPENLNAESPSNNAEEFNVFLQKLPGMRLGMECVRLEGEVVVQNVAEGMVVGEWNSKNPDKIVKVGDIVRAVNQLSPTDTQSMLAELRNAVVLNLRFERGPRDLSKAKENNEDPPSLIKPSGGDLIRMAQRKLMEEQNQQRAHAMQDVTRSGATEALPRPTWQAASEWTLDGRVCEEVPFLSVYGYKATDKHNWDKGHPMPSIQMSVDEHVEQAGNTWYLVQCSLRFVPGGEDGTGPEEHLEWKAPRRLHHLRTDLHDRMKYFMEEDFYAKVFGETPFARHGGLPGTTARLRVWLERLAQAINQKEVPPEAAALVLLFFHAPLPSHVETPPASVDMKPARQSALVFTV</sequence>
<protein>
    <submittedName>
        <fullName evidence="2">Uncharacterized protein</fullName>
    </submittedName>
</protein>